<comment type="caution">
    <text evidence="1">The sequence shown here is derived from an EMBL/GenBank/DDBJ whole genome shotgun (WGS) entry which is preliminary data.</text>
</comment>
<protein>
    <submittedName>
        <fullName evidence="1">Uncharacterized protein</fullName>
    </submittedName>
</protein>
<gene>
    <name evidence="1" type="ORF">MRB53_002458</name>
</gene>
<dbReference type="EMBL" id="CM056809">
    <property type="protein sequence ID" value="KAJ8649435.1"/>
    <property type="molecule type" value="Genomic_DNA"/>
</dbReference>
<sequence>MKEEEEKEDDEANALWDCGSPLYDSFELTSLYNLLDRKLMALPFPGGTSSSRSGEVGVSGDSRGQSKVVVLDGFNVIGRRCPPSDQIICVAYQRQHAVADLYQRPHTVADMRRILSGRWVDIGDR</sequence>
<dbReference type="Proteomes" id="UP001234297">
    <property type="component" value="Chromosome 1"/>
</dbReference>
<accession>A0ACC2MUL1</accession>
<evidence type="ECO:0000313" key="2">
    <source>
        <dbReference type="Proteomes" id="UP001234297"/>
    </source>
</evidence>
<reference evidence="1 2" key="1">
    <citation type="journal article" date="2022" name="Hortic Res">
        <title>A haplotype resolved chromosomal level avocado genome allows analysis of novel avocado genes.</title>
        <authorList>
            <person name="Nath O."/>
            <person name="Fletcher S.J."/>
            <person name="Hayward A."/>
            <person name="Shaw L.M."/>
            <person name="Masouleh A.K."/>
            <person name="Furtado A."/>
            <person name="Henry R.J."/>
            <person name="Mitter N."/>
        </authorList>
    </citation>
    <scope>NUCLEOTIDE SEQUENCE [LARGE SCALE GENOMIC DNA]</scope>
    <source>
        <strain evidence="2">cv. Hass</strain>
    </source>
</reference>
<organism evidence="1 2">
    <name type="scientific">Persea americana</name>
    <name type="common">Avocado</name>
    <dbReference type="NCBI Taxonomy" id="3435"/>
    <lineage>
        <taxon>Eukaryota</taxon>
        <taxon>Viridiplantae</taxon>
        <taxon>Streptophyta</taxon>
        <taxon>Embryophyta</taxon>
        <taxon>Tracheophyta</taxon>
        <taxon>Spermatophyta</taxon>
        <taxon>Magnoliopsida</taxon>
        <taxon>Magnoliidae</taxon>
        <taxon>Laurales</taxon>
        <taxon>Lauraceae</taxon>
        <taxon>Persea</taxon>
    </lineage>
</organism>
<keyword evidence="2" id="KW-1185">Reference proteome</keyword>
<proteinExistence type="predicted"/>
<name>A0ACC2MUL1_PERAE</name>
<evidence type="ECO:0000313" key="1">
    <source>
        <dbReference type="EMBL" id="KAJ8649435.1"/>
    </source>
</evidence>